<organism evidence="7">
    <name type="scientific">Acromyrmex echinatior</name>
    <name type="common">Panamanian leafcutter ant</name>
    <name type="synonym">Acromyrmex octospinosus echinatior</name>
    <dbReference type="NCBI Taxonomy" id="103372"/>
    <lineage>
        <taxon>Eukaryota</taxon>
        <taxon>Metazoa</taxon>
        <taxon>Ecdysozoa</taxon>
        <taxon>Arthropoda</taxon>
        <taxon>Hexapoda</taxon>
        <taxon>Insecta</taxon>
        <taxon>Pterygota</taxon>
        <taxon>Neoptera</taxon>
        <taxon>Endopterygota</taxon>
        <taxon>Hymenoptera</taxon>
        <taxon>Apocrita</taxon>
        <taxon>Aculeata</taxon>
        <taxon>Formicoidea</taxon>
        <taxon>Formicidae</taxon>
        <taxon>Myrmicinae</taxon>
        <taxon>Acromyrmex</taxon>
    </lineage>
</organism>
<evidence type="ECO:0000313" key="6">
    <source>
        <dbReference type="EMBL" id="EGI58653.1"/>
    </source>
</evidence>
<name>F4X4H3_ACREC</name>
<evidence type="ECO:0000256" key="5">
    <source>
        <dbReference type="SAM" id="Coils"/>
    </source>
</evidence>
<gene>
    <name evidence="6" type="ORF">G5I_13234</name>
</gene>
<feature type="coiled-coil region" evidence="5">
    <location>
        <begin position="403"/>
        <end position="486"/>
    </location>
</feature>
<dbReference type="GO" id="GO:0005930">
    <property type="term" value="C:axoneme"/>
    <property type="evidence" value="ECO:0007669"/>
    <property type="project" value="InterPro"/>
</dbReference>
<dbReference type="STRING" id="103372.F4X4H3"/>
<dbReference type="Proteomes" id="UP000007755">
    <property type="component" value="Unassembled WGS sequence"/>
</dbReference>
<dbReference type="eggNOG" id="KOG3101">
    <property type="taxonomic scope" value="Eukaryota"/>
</dbReference>
<comment type="function">
    <text evidence="4">Required for assembly of dynein regulatory complex (DRC) and inner dynein arm (IDA) complexes, which are responsible for ciliary beat regulation, thereby playing a central role in motility in cilia and flagella. Probably acts together with CCDC40 to form a molecular ruler that determines the 96 nanometer (nm) repeat length and arrangements of components in cilia and flagella. Not required for outer dynein arm complexes assembly.</text>
</comment>
<dbReference type="InParanoid" id="F4X4H3"/>
<dbReference type="OrthoDB" id="420518at2759"/>
<evidence type="ECO:0000313" key="7">
    <source>
        <dbReference type="Proteomes" id="UP000007755"/>
    </source>
</evidence>
<evidence type="ECO:0000256" key="3">
    <source>
        <dbReference type="ARBA" id="ARBA00023054"/>
    </source>
</evidence>
<dbReference type="GO" id="GO:0060287">
    <property type="term" value="P:epithelial cilium movement involved in determination of left/right asymmetry"/>
    <property type="evidence" value="ECO:0007669"/>
    <property type="project" value="TreeGrafter"/>
</dbReference>
<sequence length="726" mass="86510">MFVLSEQIARKTKHKISVNAKLESLEERLKMIRNHDSDLAVRRDFNQKLLTEHSVQLETEDHLYRLSGNTESLLRQETHEFEKEWLDIARKTKHKISVNAKLESLEERLKMIRNHDSDLAVRRDFNQKLLTEHSVQLETEDHLYRLSGNTESLLRQETHEFEKEWLDVNRRVSSVEKELIRVMRKLTEAKEMVQFDENSLHKWEEMLARKNEDSQLIEDYMKQDTQKYKELEQKRQKLSMELEIYRQTIIKTVGEVREMEIVLNRTAKLYMEALKERKQMINQWMQSVNILRQRDNDIQNGLREIETLREISREKKKNLEEVEQFLKDQIVNNKEIEQLIKYSEKKLNAVQEKQRKIVKTIDIYVIELHTQKKLMADLARRVQQIRANAKRKKIGIENKQIKVDDCKKQINHLMLTLEEVENQKLNVEEKTKHLEKMIEHDEKRKYVIIKESSQLQAMILRTTKRIMELENERKILQIEMQSEYKKVDLLNALLVKENKLIGEKKEALYQVSFSLQKCEMKLEQIKGHERDKSEIEKKQTRIEELQAVLKEKTATYKLLQNQIVSLEHDMKKISTGLLNENDELERLRSKKQDLLLLLDGGEKRLKIAQSRNEEKQVEENIIRLQVLQLERMTSNVSDKVYDLEKYRLHLEAVFYNTLATFHERARSETLICNTYCDVLTTEADNKTSINTVMRKVLLKFNDKTGHSSIPLRPLGSRRGHVGRVMS</sequence>
<dbReference type="PANTHER" id="PTHR18962:SF0">
    <property type="entry name" value="COILED-COIL DOMAIN-CONTAINING PROTEIN 39"/>
    <property type="match status" value="1"/>
</dbReference>
<proteinExistence type="inferred from homology"/>
<feature type="coiled-coil region" evidence="5">
    <location>
        <begin position="221"/>
        <end position="248"/>
    </location>
</feature>
<dbReference type="PANTHER" id="PTHR18962">
    <property type="entry name" value="COILED-COIL DOMAIN-CONTAINING PROTEIN 39"/>
    <property type="match status" value="1"/>
</dbReference>
<reference evidence="6" key="1">
    <citation type="submission" date="2011-02" db="EMBL/GenBank/DDBJ databases">
        <title>The genome of the leaf-cutting ant Acromyrmex echinatior suggests key adaptations to social evolution and fungus farming.</title>
        <authorList>
            <person name="Nygaard S."/>
            <person name="Zhang G."/>
        </authorList>
    </citation>
    <scope>NUCLEOTIDE SEQUENCE</scope>
</reference>
<dbReference type="GO" id="GO:0005576">
    <property type="term" value="C:extracellular region"/>
    <property type="evidence" value="ECO:0007669"/>
    <property type="project" value="GOC"/>
</dbReference>
<feature type="coiled-coil region" evidence="5">
    <location>
        <begin position="518"/>
        <end position="627"/>
    </location>
</feature>
<feature type="coiled-coil region" evidence="5">
    <location>
        <begin position="302"/>
        <end position="353"/>
    </location>
</feature>
<accession>F4X4H3</accession>
<protein>
    <recommendedName>
        <fullName evidence="2">Coiled-coil domain-containing protein 39</fullName>
    </recommendedName>
</protein>
<dbReference type="GO" id="GO:0060285">
    <property type="term" value="P:cilium-dependent cell motility"/>
    <property type="evidence" value="ECO:0007669"/>
    <property type="project" value="TreeGrafter"/>
</dbReference>
<dbReference type="AlphaFoldDB" id="F4X4H3"/>
<dbReference type="InterPro" id="IPR033290">
    <property type="entry name" value="CCDC39"/>
</dbReference>
<evidence type="ECO:0000256" key="1">
    <source>
        <dbReference type="ARBA" id="ARBA00005805"/>
    </source>
</evidence>
<evidence type="ECO:0000256" key="2">
    <source>
        <dbReference type="ARBA" id="ARBA00016725"/>
    </source>
</evidence>
<keyword evidence="7" id="KW-1185">Reference proteome</keyword>
<dbReference type="Pfam" id="PF24161">
    <property type="entry name" value="CCDC39"/>
    <property type="match status" value="1"/>
</dbReference>
<dbReference type="FunCoup" id="F4X4H3">
    <property type="interactions" value="108"/>
</dbReference>
<dbReference type="GO" id="GO:0036159">
    <property type="term" value="P:inner dynein arm assembly"/>
    <property type="evidence" value="ECO:0007669"/>
    <property type="project" value="InterPro"/>
</dbReference>
<comment type="similarity">
    <text evidence="1">Belongs to the CCDC39 family.</text>
</comment>
<keyword evidence="3 5" id="KW-0175">Coiled coil</keyword>
<dbReference type="EMBL" id="GL888645">
    <property type="protein sequence ID" value="EGI58653.1"/>
    <property type="molecule type" value="Genomic_DNA"/>
</dbReference>
<evidence type="ECO:0000256" key="4">
    <source>
        <dbReference type="ARBA" id="ARBA00045182"/>
    </source>
</evidence>